<reference evidence="2 3" key="1">
    <citation type="submission" date="2020-04" db="EMBL/GenBank/DDBJ databases">
        <title>MicrobeNet Type strains.</title>
        <authorList>
            <person name="Nicholson A.C."/>
        </authorList>
    </citation>
    <scope>NUCLEOTIDE SEQUENCE [LARGE SCALE GENOMIC DNA]</scope>
    <source>
        <strain evidence="2 3">DSM 44445</strain>
    </source>
</reference>
<proteinExistence type="inferred from homology"/>
<dbReference type="PANTHER" id="PTHR43459">
    <property type="entry name" value="ENOYL-COA HYDRATASE"/>
    <property type="match status" value="1"/>
</dbReference>
<dbReference type="InterPro" id="IPR029045">
    <property type="entry name" value="ClpP/crotonase-like_dom_sf"/>
</dbReference>
<protein>
    <submittedName>
        <fullName evidence="2">Enoyl-CoA hydratase</fullName>
    </submittedName>
</protein>
<dbReference type="CDD" id="cd06558">
    <property type="entry name" value="crotonase-like"/>
    <property type="match status" value="1"/>
</dbReference>
<dbReference type="RefSeq" id="WP_040723907.1">
    <property type="nucleotide sequence ID" value="NZ_CAWPHS010000011.1"/>
</dbReference>
<keyword evidence="3" id="KW-1185">Reference proteome</keyword>
<comment type="similarity">
    <text evidence="1">Belongs to the enoyl-CoA hydratase/isomerase family.</text>
</comment>
<sequence length="258" mass="27748">MADTPAVVTELSDAGIATVTWNRPERKNGLNKAMVDEGIAALERIGADDACRVVVLTGAGSSFCSGMDLSERIEPDEVTFMRRVGHLCTLIHDLPLPVISKVRGGAVGYGANLALCADLVIASDTAVFGEIFAERGLSVDGGGSWLVPRLVGLGRAKEIMFLASRITGREAGEMGLVNRCVPDTKLDQATVEWATRLADGPRRALSVIKRQLNASFERSFADAIEAEVMGQSLAFRSKESREGARAFFEKRTPDFRSC</sequence>
<accession>A0A7X6LZS6</accession>
<dbReference type="InterPro" id="IPR001753">
    <property type="entry name" value="Enoyl-CoA_hydra/iso"/>
</dbReference>
<comment type="caution">
    <text evidence="2">The sequence shown here is derived from an EMBL/GenBank/DDBJ whole genome shotgun (WGS) entry which is preliminary data.</text>
</comment>
<organism evidence="2 3">
    <name type="scientific">Nocardia veterana</name>
    <dbReference type="NCBI Taxonomy" id="132249"/>
    <lineage>
        <taxon>Bacteria</taxon>
        <taxon>Bacillati</taxon>
        <taxon>Actinomycetota</taxon>
        <taxon>Actinomycetes</taxon>
        <taxon>Mycobacteriales</taxon>
        <taxon>Nocardiaceae</taxon>
        <taxon>Nocardia</taxon>
    </lineage>
</organism>
<dbReference type="Gene3D" id="3.90.226.10">
    <property type="entry name" value="2-enoyl-CoA Hydratase, Chain A, domain 1"/>
    <property type="match status" value="1"/>
</dbReference>
<dbReference type="PANTHER" id="PTHR43459:SF1">
    <property type="entry name" value="EG:BACN32G11.4 PROTEIN"/>
    <property type="match status" value="1"/>
</dbReference>
<dbReference type="Gene3D" id="1.10.12.10">
    <property type="entry name" value="Lyase 2-enoyl-coa Hydratase, Chain A, domain 2"/>
    <property type="match status" value="1"/>
</dbReference>
<dbReference type="EMBL" id="JAAXPE010000019">
    <property type="protein sequence ID" value="NKY87613.1"/>
    <property type="molecule type" value="Genomic_DNA"/>
</dbReference>
<gene>
    <name evidence="2" type="ORF">HGA07_18500</name>
</gene>
<name>A0A7X6LZS6_9NOCA</name>
<dbReference type="SUPFAM" id="SSF52096">
    <property type="entry name" value="ClpP/crotonase"/>
    <property type="match status" value="1"/>
</dbReference>
<evidence type="ECO:0000313" key="2">
    <source>
        <dbReference type="EMBL" id="NKY87613.1"/>
    </source>
</evidence>
<evidence type="ECO:0000256" key="1">
    <source>
        <dbReference type="ARBA" id="ARBA00005254"/>
    </source>
</evidence>
<dbReference type="Pfam" id="PF00378">
    <property type="entry name" value="ECH_1"/>
    <property type="match status" value="1"/>
</dbReference>
<evidence type="ECO:0000313" key="3">
    <source>
        <dbReference type="Proteomes" id="UP000523447"/>
    </source>
</evidence>
<dbReference type="GO" id="GO:0003824">
    <property type="term" value="F:catalytic activity"/>
    <property type="evidence" value="ECO:0007669"/>
    <property type="project" value="UniProtKB-ARBA"/>
</dbReference>
<dbReference type="AlphaFoldDB" id="A0A7X6LZS6"/>
<dbReference type="InterPro" id="IPR014748">
    <property type="entry name" value="Enoyl-CoA_hydra_C"/>
</dbReference>
<dbReference type="Proteomes" id="UP000523447">
    <property type="component" value="Unassembled WGS sequence"/>
</dbReference>